<feature type="compositionally biased region" description="Basic residues" evidence="1">
    <location>
        <begin position="113"/>
        <end position="131"/>
    </location>
</feature>
<sequence>MASASGAGPWRARKRSSFLRPTRGRRSPTRPTRRSWSTRQRARPCTCCRGGHCATRSCGRTRPRGCRARAATAAEVAAAAVAGVGSALWPSVATGRAPGAPEASAVRREAPGRRRPRQSRPRRWRWCRRYRPGAPVGACPTATRKPPAPSAVTQRRRLGAAAGRRPPPTATARPKGAAVTA</sequence>
<organism evidence="2 3">
    <name type="scientific">Porphyra umbilicalis</name>
    <name type="common">Purple laver</name>
    <name type="synonym">Red alga</name>
    <dbReference type="NCBI Taxonomy" id="2786"/>
    <lineage>
        <taxon>Eukaryota</taxon>
        <taxon>Rhodophyta</taxon>
        <taxon>Bangiophyceae</taxon>
        <taxon>Bangiales</taxon>
        <taxon>Bangiaceae</taxon>
        <taxon>Porphyra</taxon>
    </lineage>
</organism>
<dbReference type="EMBL" id="KV919415">
    <property type="protein sequence ID" value="OSX69753.1"/>
    <property type="molecule type" value="Genomic_DNA"/>
</dbReference>
<evidence type="ECO:0000313" key="2">
    <source>
        <dbReference type="EMBL" id="OSX69753.1"/>
    </source>
</evidence>
<accession>A0A1X6NN20</accession>
<proteinExistence type="predicted"/>
<gene>
    <name evidence="2" type="ORF">BU14_1196s0001</name>
</gene>
<keyword evidence="3" id="KW-1185">Reference proteome</keyword>
<dbReference type="AlphaFoldDB" id="A0A1X6NN20"/>
<evidence type="ECO:0000313" key="3">
    <source>
        <dbReference type="Proteomes" id="UP000218209"/>
    </source>
</evidence>
<feature type="region of interest" description="Disordered" evidence="1">
    <location>
        <begin position="1"/>
        <end position="45"/>
    </location>
</feature>
<dbReference type="Proteomes" id="UP000218209">
    <property type="component" value="Unassembled WGS sequence"/>
</dbReference>
<feature type="compositionally biased region" description="Low complexity" evidence="1">
    <location>
        <begin position="159"/>
        <end position="181"/>
    </location>
</feature>
<name>A0A1X6NN20_PORUM</name>
<protein>
    <submittedName>
        <fullName evidence="2">Uncharacterized protein</fullName>
    </submittedName>
</protein>
<feature type="compositionally biased region" description="Basic residues" evidence="1">
    <location>
        <begin position="11"/>
        <end position="33"/>
    </location>
</feature>
<reference evidence="2 3" key="1">
    <citation type="submission" date="2017-03" db="EMBL/GenBank/DDBJ databases">
        <title>WGS assembly of Porphyra umbilicalis.</title>
        <authorList>
            <person name="Brawley S.H."/>
            <person name="Blouin N.A."/>
            <person name="Ficko-Blean E."/>
            <person name="Wheeler G.L."/>
            <person name="Lohr M."/>
            <person name="Goodson H.V."/>
            <person name="Jenkins J.W."/>
            <person name="Blaby-Haas C.E."/>
            <person name="Helliwell K.E."/>
            <person name="Chan C."/>
            <person name="Marriage T."/>
            <person name="Bhattacharya D."/>
            <person name="Klein A.S."/>
            <person name="Badis Y."/>
            <person name="Brodie J."/>
            <person name="Cao Y."/>
            <person name="Collen J."/>
            <person name="Dittami S.M."/>
            <person name="Gachon C.M."/>
            <person name="Green B.R."/>
            <person name="Karpowicz S."/>
            <person name="Kim J.W."/>
            <person name="Kudahl U."/>
            <person name="Lin S."/>
            <person name="Michel G."/>
            <person name="Mittag M."/>
            <person name="Olson B.J."/>
            <person name="Pangilinan J."/>
            <person name="Peng Y."/>
            <person name="Qiu H."/>
            <person name="Shu S."/>
            <person name="Singer J.T."/>
            <person name="Smith A.G."/>
            <person name="Sprecher B.N."/>
            <person name="Wagner V."/>
            <person name="Wang W."/>
            <person name="Wang Z.-Y."/>
            <person name="Yan J."/>
            <person name="Yarish C."/>
            <person name="Zoeuner-Riek S."/>
            <person name="Zhuang Y."/>
            <person name="Zou Y."/>
            <person name="Lindquist E.A."/>
            <person name="Grimwood J."/>
            <person name="Barry K."/>
            <person name="Rokhsar D.S."/>
            <person name="Schmutz J."/>
            <person name="Stiller J.W."/>
            <person name="Grossman A.R."/>
            <person name="Prochnik S.E."/>
        </authorList>
    </citation>
    <scope>NUCLEOTIDE SEQUENCE [LARGE SCALE GENOMIC DNA]</scope>
    <source>
        <strain evidence="2">4086291</strain>
    </source>
</reference>
<evidence type="ECO:0000256" key="1">
    <source>
        <dbReference type="SAM" id="MobiDB-lite"/>
    </source>
</evidence>
<feature type="region of interest" description="Disordered" evidence="1">
    <location>
        <begin position="93"/>
        <end position="181"/>
    </location>
</feature>